<keyword evidence="2" id="KW-1185">Reference proteome</keyword>
<reference evidence="1" key="1">
    <citation type="journal article" date="2023" name="Nat. Commun.">
        <title>Diploid and tetraploid genomes of Acorus and the evolution of monocots.</title>
        <authorList>
            <person name="Ma L."/>
            <person name="Liu K.W."/>
            <person name="Li Z."/>
            <person name="Hsiao Y.Y."/>
            <person name="Qi Y."/>
            <person name="Fu T."/>
            <person name="Tang G.D."/>
            <person name="Zhang D."/>
            <person name="Sun W.H."/>
            <person name="Liu D.K."/>
            <person name="Li Y."/>
            <person name="Chen G.Z."/>
            <person name="Liu X.D."/>
            <person name="Liao X.Y."/>
            <person name="Jiang Y.T."/>
            <person name="Yu X."/>
            <person name="Hao Y."/>
            <person name="Huang J."/>
            <person name="Zhao X.W."/>
            <person name="Ke S."/>
            <person name="Chen Y.Y."/>
            <person name="Wu W.L."/>
            <person name="Hsu J.L."/>
            <person name="Lin Y.F."/>
            <person name="Huang M.D."/>
            <person name="Li C.Y."/>
            <person name="Huang L."/>
            <person name="Wang Z.W."/>
            <person name="Zhao X."/>
            <person name="Zhong W.Y."/>
            <person name="Peng D.H."/>
            <person name="Ahmad S."/>
            <person name="Lan S."/>
            <person name="Zhang J.S."/>
            <person name="Tsai W.C."/>
            <person name="Van de Peer Y."/>
            <person name="Liu Z.J."/>
        </authorList>
    </citation>
    <scope>NUCLEOTIDE SEQUENCE</scope>
    <source>
        <strain evidence="1">SCP</strain>
    </source>
</reference>
<dbReference type="AlphaFoldDB" id="A0AAV9BHQ5"/>
<reference evidence="1" key="2">
    <citation type="submission" date="2023-06" db="EMBL/GenBank/DDBJ databases">
        <authorList>
            <person name="Ma L."/>
            <person name="Liu K.-W."/>
            <person name="Li Z."/>
            <person name="Hsiao Y.-Y."/>
            <person name="Qi Y."/>
            <person name="Fu T."/>
            <person name="Tang G."/>
            <person name="Zhang D."/>
            <person name="Sun W.-H."/>
            <person name="Liu D.-K."/>
            <person name="Li Y."/>
            <person name="Chen G.-Z."/>
            <person name="Liu X.-D."/>
            <person name="Liao X.-Y."/>
            <person name="Jiang Y.-T."/>
            <person name="Yu X."/>
            <person name="Hao Y."/>
            <person name="Huang J."/>
            <person name="Zhao X.-W."/>
            <person name="Ke S."/>
            <person name="Chen Y.-Y."/>
            <person name="Wu W.-L."/>
            <person name="Hsu J.-L."/>
            <person name="Lin Y.-F."/>
            <person name="Huang M.-D."/>
            <person name="Li C.-Y."/>
            <person name="Huang L."/>
            <person name="Wang Z.-W."/>
            <person name="Zhao X."/>
            <person name="Zhong W.-Y."/>
            <person name="Peng D.-H."/>
            <person name="Ahmad S."/>
            <person name="Lan S."/>
            <person name="Zhang J.-S."/>
            <person name="Tsai W.-C."/>
            <person name="Van De Peer Y."/>
            <person name="Liu Z.-J."/>
        </authorList>
    </citation>
    <scope>NUCLEOTIDE SEQUENCE</scope>
    <source>
        <strain evidence="1">SCP</strain>
        <tissue evidence="1">Leaves</tissue>
    </source>
</reference>
<dbReference type="EMBL" id="JAUJYN010000003">
    <property type="protein sequence ID" value="KAK1275558.1"/>
    <property type="molecule type" value="Genomic_DNA"/>
</dbReference>
<evidence type="ECO:0000313" key="1">
    <source>
        <dbReference type="EMBL" id="KAK1275558.1"/>
    </source>
</evidence>
<accession>A0AAV9BHQ5</accession>
<gene>
    <name evidence="1" type="ORF">QJS04_geneDACA010952</name>
</gene>
<sequence length="101" mass="10959">MGNLYKWAGVDGTGHAGGILAFWKESLPISSCSGCGQALYLIFQDPNIGPWVISGVHASPNKEIHKRGGAPFRVTRDVIAFRDWVAENGLHQLIHRGATFS</sequence>
<protein>
    <submittedName>
        <fullName evidence="1">Uncharacterized protein</fullName>
    </submittedName>
</protein>
<name>A0AAV9BHQ5_ACOGR</name>
<evidence type="ECO:0000313" key="2">
    <source>
        <dbReference type="Proteomes" id="UP001179952"/>
    </source>
</evidence>
<organism evidence="1 2">
    <name type="scientific">Acorus gramineus</name>
    <name type="common">Dwarf sweet flag</name>
    <dbReference type="NCBI Taxonomy" id="55184"/>
    <lineage>
        <taxon>Eukaryota</taxon>
        <taxon>Viridiplantae</taxon>
        <taxon>Streptophyta</taxon>
        <taxon>Embryophyta</taxon>
        <taxon>Tracheophyta</taxon>
        <taxon>Spermatophyta</taxon>
        <taxon>Magnoliopsida</taxon>
        <taxon>Liliopsida</taxon>
        <taxon>Acoraceae</taxon>
        <taxon>Acorus</taxon>
    </lineage>
</organism>
<comment type="caution">
    <text evidence="1">The sequence shown here is derived from an EMBL/GenBank/DDBJ whole genome shotgun (WGS) entry which is preliminary data.</text>
</comment>
<proteinExistence type="predicted"/>
<dbReference type="Proteomes" id="UP001179952">
    <property type="component" value="Unassembled WGS sequence"/>
</dbReference>